<dbReference type="Proteomes" id="UP001062263">
    <property type="component" value="Chromosome"/>
</dbReference>
<evidence type="ECO:0000313" key="1">
    <source>
        <dbReference type="EMBL" id="BDL42751.1"/>
    </source>
</evidence>
<dbReference type="EMBL" id="AP025943">
    <property type="protein sequence ID" value="BDL42751.1"/>
    <property type="molecule type" value="Genomic_DNA"/>
</dbReference>
<keyword evidence="2" id="KW-1185">Reference proteome</keyword>
<name>A0ABN6QIP2_9BACT</name>
<evidence type="ECO:0000313" key="2">
    <source>
        <dbReference type="Proteomes" id="UP001062263"/>
    </source>
</evidence>
<proteinExistence type="predicted"/>
<protein>
    <submittedName>
        <fullName evidence="1">Uncharacterized protein</fullName>
    </submittedName>
</protein>
<reference evidence="1" key="1">
    <citation type="submission" date="2022-06" db="EMBL/GenBank/DDBJ databases">
        <title>Akkermansia biwalacus sp. nov., an anaerobic mucin-degrading bacterium isolated from human intestine.</title>
        <authorList>
            <person name="Kobayashi Y."/>
            <person name="Inoue S."/>
            <person name="Kawahara T."/>
            <person name="Kohda N."/>
        </authorList>
    </citation>
    <scope>NUCLEOTIDE SEQUENCE</scope>
    <source>
        <strain evidence="1">WON2089</strain>
    </source>
</reference>
<sequence>MVSPLRPWLSVEGRDWTPGRDARWVEVRGTAAVTVSSMDRDSEVVSVPLEKGVGVPVVLEKAALNHGKEEDVHTELTVTNWGFSIPGQKDSVWVELSLVLPDGSGARELELVDQDNPEEKNNQSLLPGNFRNGKSAWAAFFVLQRPEDNRLNFRIRYASGLKEAEVPVSFRIGMAGMVLPAGRPGKTVK</sequence>
<gene>
    <name evidence="1" type="ORF">Abiwalacus_03250</name>
</gene>
<organism evidence="1 2">
    <name type="scientific">Akkermansia biwaensis</name>
    <dbReference type="NCBI Taxonomy" id="2946555"/>
    <lineage>
        <taxon>Bacteria</taxon>
        <taxon>Pseudomonadati</taxon>
        <taxon>Verrucomicrobiota</taxon>
        <taxon>Verrucomicrobiia</taxon>
        <taxon>Verrucomicrobiales</taxon>
        <taxon>Akkermansiaceae</taxon>
        <taxon>Akkermansia</taxon>
    </lineage>
</organism>
<accession>A0ABN6QIP2</accession>